<feature type="coiled-coil region" evidence="4">
    <location>
        <begin position="374"/>
        <end position="401"/>
    </location>
</feature>
<feature type="domain" description="Type I restriction modification DNA specificity" evidence="5">
    <location>
        <begin position="226"/>
        <end position="386"/>
    </location>
</feature>
<dbReference type="EC" id="3.1.21.3" evidence="6"/>
<dbReference type="OrthoDB" id="512700at2"/>
<dbReference type="CDD" id="cd17254">
    <property type="entry name" value="RMtype1_S_FclI-TRD1-CR1_like"/>
    <property type="match status" value="1"/>
</dbReference>
<evidence type="ECO:0000256" key="2">
    <source>
        <dbReference type="ARBA" id="ARBA00022747"/>
    </source>
</evidence>
<dbReference type="Proteomes" id="UP000005307">
    <property type="component" value="Chromosome"/>
</dbReference>
<accession>M9RCS8</accession>
<comment type="similarity">
    <text evidence="1">Belongs to the type-I restriction system S methylase family.</text>
</comment>
<dbReference type="SUPFAM" id="SSF116734">
    <property type="entry name" value="DNA methylase specificity domain"/>
    <property type="match status" value="2"/>
</dbReference>
<protein>
    <submittedName>
        <fullName evidence="6">Putative type I restriction-modification enzyme subunit S</fullName>
        <ecNumber evidence="6">3.1.21.3</ecNumber>
    </submittedName>
</protein>
<dbReference type="GO" id="GO:0003677">
    <property type="term" value="F:DNA binding"/>
    <property type="evidence" value="ECO:0007669"/>
    <property type="project" value="UniProtKB-KW"/>
</dbReference>
<sequence length="410" mass="45964">MRVKIRSGYRLSEVGVIPDDWEVSTLANLAEYPMQNGVFFEANRKGKGCPMINVGDLYGGSPIPVGFLERFDASPDEQKRFQVNDGDLFFTRSSIVPSGIAQCNHVSIAEGDTVVFDSHVIRYRPNPKIIDALFLFRACTASNTRRYLISHAKTGTMTTIDQRVLSACPITFPPLPEQRAIAEALSDADALIAALEAMIAKKRDLKQAAMQQLLTGKTRLPGFSGEWKVSQQQDVITFINGRAYGRHEWETSGTPVCRLQNLTGSGEKFYYSKLVLPERQYMLEGDLIYMWSASFGPHIWTGPRAIFHYHIWKLECDTEEVDRQFYYYKLVEITEALQATMGGSTMLHLTKTGMEKFLVNLPPIEEQTAIAEVLSDMDADLAALEARAAKARTVKQGMMQELLTGKVRLV</sequence>
<organism evidence="6 7">
    <name type="scientific">Octadecabacter antarcticus 307</name>
    <dbReference type="NCBI Taxonomy" id="391626"/>
    <lineage>
        <taxon>Bacteria</taxon>
        <taxon>Pseudomonadati</taxon>
        <taxon>Pseudomonadota</taxon>
        <taxon>Alphaproteobacteria</taxon>
        <taxon>Rhodobacterales</taxon>
        <taxon>Roseobacteraceae</taxon>
        <taxon>Octadecabacter</taxon>
    </lineage>
</organism>
<dbReference type="KEGG" id="oat:OAN307_c26370"/>
<dbReference type="EMBL" id="CP003740">
    <property type="protein sequence ID" value="AGI68226.1"/>
    <property type="molecule type" value="Genomic_DNA"/>
</dbReference>
<keyword evidence="3" id="KW-0238">DNA-binding</keyword>
<gene>
    <name evidence="6" type="ORF">OAN307_c26370</name>
</gene>
<keyword evidence="6" id="KW-0378">Hydrolase</keyword>
<name>M9RCS8_9RHOB</name>
<feature type="domain" description="Type I restriction modification DNA specificity" evidence="5">
    <location>
        <begin position="18"/>
        <end position="196"/>
    </location>
</feature>
<evidence type="ECO:0000259" key="5">
    <source>
        <dbReference type="Pfam" id="PF01420"/>
    </source>
</evidence>
<dbReference type="Gene3D" id="1.10.287.1120">
    <property type="entry name" value="Bipartite methylase S protein"/>
    <property type="match status" value="1"/>
</dbReference>
<dbReference type="Pfam" id="PF01420">
    <property type="entry name" value="Methylase_S"/>
    <property type="match status" value="2"/>
</dbReference>
<dbReference type="HOGENOM" id="CLU_021095_0_1_5"/>
<dbReference type="GO" id="GO:0009035">
    <property type="term" value="F:type I site-specific deoxyribonuclease activity"/>
    <property type="evidence" value="ECO:0007669"/>
    <property type="project" value="UniProtKB-EC"/>
</dbReference>
<dbReference type="eggNOG" id="COG0732">
    <property type="taxonomic scope" value="Bacteria"/>
</dbReference>
<reference evidence="6 7" key="1">
    <citation type="journal article" date="2013" name="PLoS ONE">
        <title>Poles Apart: Arctic and Antarctic Octadecabacter strains Share High Genome Plasticity and a New Type of Xanthorhodopsin.</title>
        <authorList>
            <person name="Vollmers J."/>
            <person name="Voget S."/>
            <person name="Dietrich S."/>
            <person name="Gollnow K."/>
            <person name="Smits M."/>
            <person name="Meyer K."/>
            <person name="Brinkhoff T."/>
            <person name="Simon M."/>
            <person name="Daniel R."/>
        </authorList>
    </citation>
    <scope>NUCLEOTIDE SEQUENCE [LARGE SCALE GENOMIC DNA]</scope>
    <source>
        <strain evidence="6 7">307</strain>
    </source>
</reference>
<evidence type="ECO:0000313" key="6">
    <source>
        <dbReference type="EMBL" id="AGI68226.1"/>
    </source>
</evidence>
<keyword evidence="2" id="KW-0680">Restriction system</keyword>
<dbReference type="GO" id="GO:0009307">
    <property type="term" value="P:DNA restriction-modification system"/>
    <property type="evidence" value="ECO:0007669"/>
    <property type="project" value="UniProtKB-KW"/>
</dbReference>
<evidence type="ECO:0000256" key="1">
    <source>
        <dbReference type="ARBA" id="ARBA00010923"/>
    </source>
</evidence>
<proteinExistence type="inferred from homology"/>
<dbReference type="Gene3D" id="3.90.220.20">
    <property type="entry name" value="DNA methylase specificity domains"/>
    <property type="match status" value="2"/>
</dbReference>
<dbReference type="CDD" id="cd17517">
    <property type="entry name" value="RMtype1_S_EcoKI_StySPI-TRD2-CR2_like"/>
    <property type="match status" value="1"/>
</dbReference>
<evidence type="ECO:0000313" key="7">
    <source>
        <dbReference type="Proteomes" id="UP000005307"/>
    </source>
</evidence>
<dbReference type="REBASE" id="64069">
    <property type="entry name" value="S.Oan307ORF26380P"/>
</dbReference>
<dbReference type="PANTHER" id="PTHR30408:SF12">
    <property type="entry name" value="TYPE I RESTRICTION ENZYME MJAVIII SPECIFICITY SUBUNIT"/>
    <property type="match status" value="1"/>
</dbReference>
<dbReference type="InterPro" id="IPR044946">
    <property type="entry name" value="Restrct_endonuc_typeI_TRD_sf"/>
</dbReference>
<dbReference type="STRING" id="391626.OAN307_c26370"/>
<keyword evidence="4" id="KW-0175">Coiled coil</keyword>
<keyword evidence="7" id="KW-1185">Reference proteome</keyword>
<dbReference type="InterPro" id="IPR052021">
    <property type="entry name" value="Type-I_RS_S_subunit"/>
</dbReference>
<evidence type="ECO:0000256" key="3">
    <source>
        <dbReference type="ARBA" id="ARBA00023125"/>
    </source>
</evidence>
<dbReference type="InterPro" id="IPR000055">
    <property type="entry name" value="Restrct_endonuc_typeI_TRD"/>
</dbReference>
<evidence type="ECO:0000256" key="4">
    <source>
        <dbReference type="SAM" id="Coils"/>
    </source>
</evidence>
<dbReference type="AlphaFoldDB" id="M9RCS8"/>
<dbReference type="PANTHER" id="PTHR30408">
    <property type="entry name" value="TYPE-1 RESTRICTION ENZYME ECOKI SPECIFICITY PROTEIN"/>
    <property type="match status" value="1"/>
</dbReference>